<evidence type="ECO:0000256" key="15">
    <source>
        <dbReference type="ARBA" id="ARBA00032511"/>
    </source>
</evidence>
<evidence type="ECO:0000256" key="1">
    <source>
        <dbReference type="ARBA" id="ARBA00004585"/>
    </source>
</evidence>
<evidence type="ECO:0000256" key="10">
    <source>
        <dbReference type="ARBA" id="ARBA00022833"/>
    </source>
</evidence>
<keyword evidence="7" id="KW-0479">Metal-binding</keyword>
<dbReference type="EC" id="2.3.2.36" evidence="17"/>
<evidence type="ECO:0000256" key="7">
    <source>
        <dbReference type="ARBA" id="ARBA00022723"/>
    </source>
</evidence>
<name>A0AAE0ZLL1_9GAST</name>
<evidence type="ECO:0000256" key="6">
    <source>
        <dbReference type="ARBA" id="ARBA00022692"/>
    </source>
</evidence>
<dbReference type="InterPro" id="IPR018957">
    <property type="entry name" value="Znf_C3HC4_RING-type"/>
</dbReference>
<dbReference type="InterPro" id="IPR013083">
    <property type="entry name" value="Znf_RING/FYVE/PHD"/>
</dbReference>
<evidence type="ECO:0000313" key="21">
    <source>
        <dbReference type="EMBL" id="KAK3771724.1"/>
    </source>
</evidence>
<dbReference type="PROSITE" id="PS00518">
    <property type="entry name" value="ZF_RING_1"/>
    <property type="match status" value="1"/>
</dbReference>
<protein>
    <recommendedName>
        <fullName evidence="18">Peroxisome biogenesis factor 2</fullName>
        <ecNumber evidence="17">2.3.2.36</ecNumber>
    </recommendedName>
    <alternativeName>
        <fullName evidence="15">Peroxin-2</fullName>
    </alternativeName>
</protein>
<dbReference type="GO" id="GO:0016558">
    <property type="term" value="P:protein import into peroxisome matrix"/>
    <property type="evidence" value="ECO:0007669"/>
    <property type="project" value="InterPro"/>
</dbReference>
<evidence type="ECO:0000256" key="18">
    <source>
        <dbReference type="ARBA" id="ARBA00034543"/>
    </source>
</evidence>
<dbReference type="PANTHER" id="PTHR48178">
    <property type="entry name" value="PEROXISOME BIOGENESIS FACTOR 2"/>
    <property type="match status" value="1"/>
</dbReference>
<keyword evidence="9" id="KW-0833">Ubl conjugation pathway</keyword>
<evidence type="ECO:0000256" key="2">
    <source>
        <dbReference type="ARBA" id="ARBA00004906"/>
    </source>
</evidence>
<sequence>MRSQIRSKPAGLNDIFDLNMILNSKVCNGSIMYSAFSLYDSGATVGQQILGICYGPHSKGSNSSYSNSSIGGKGDHPGLTITPREKVLYALLMIVCPWLKERLSTLLAYLGLSQYDLEVHWWLHQVQTVVKIATLINLLVFLRKGVYLSMVERILGIRSLFPQRQGIRQVGFEYMTREILWHGFSEFLFFLLPLINFQRIKNSMRRWLGSKVGTDGLASRGHLKHRTRADLMTCAICEQWPVLPREIGCRHVFCYYCISANVGADPNFSCPQCEHPVGHHSNIKMVVTHINPQNTNLASS</sequence>
<keyword evidence="8 19" id="KW-0863">Zinc-finger</keyword>
<dbReference type="InterPro" id="IPR006845">
    <property type="entry name" value="Pex_N"/>
</dbReference>
<dbReference type="GO" id="GO:0061630">
    <property type="term" value="F:ubiquitin protein ligase activity"/>
    <property type="evidence" value="ECO:0007669"/>
    <property type="project" value="UniProtKB-EC"/>
</dbReference>
<evidence type="ECO:0000256" key="17">
    <source>
        <dbReference type="ARBA" id="ARBA00034523"/>
    </source>
</evidence>
<comment type="caution">
    <text evidence="21">The sequence shown here is derived from an EMBL/GenBank/DDBJ whole genome shotgun (WGS) entry which is preliminary data.</text>
</comment>
<evidence type="ECO:0000256" key="14">
    <source>
        <dbReference type="ARBA" id="ARBA00023140"/>
    </source>
</evidence>
<evidence type="ECO:0000256" key="19">
    <source>
        <dbReference type="PROSITE-ProRule" id="PRU00175"/>
    </source>
</evidence>
<dbReference type="PROSITE" id="PS50089">
    <property type="entry name" value="ZF_RING_2"/>
    <property type="match status" value="1"/>
</dbReference>
<evidence type="ECO:0000256" key="11">
    <source>
        <dbReference type="ARBA" id="ARBA00022927"/>
    </source>
</evidence>
<dbReference type="Proteomes" id="UP001283361">
    <property type="component" value="Unassembled WGS sequence"/>
</dbReference>
<organism evidence="21 22">
    <name type="scientific">Elysia crispata</name>
    <name type="common">lettuce slug</name>
    <dbReference type="NCBI Taxonomy" id="231223"/>
    <lineage>
        <taxon>Eukaryota</taxon>
        <taxon>Metazoa</taxon>
        <taxon>Spiralia</taxon>
        <taxon>Lophotrochozoa</taxon>
        <taxon>Mollusca</taxon>
        <taxon>Gastropoda</taxon>
        <taxon>Heterobranchia</taxon>
        <taxon>Euthyneura</taxon>
        <taxon>Panpulmonata</taxon>
        <taxon>Sacoglossa</taxon>
        <taxon>Placobranchoidea</taxon>
        <taxon>Plakobranchidae</taxon>
        <taxon>Elysia</taxon>
    </lineage>
</organism>
<evidence type="ECO:0000256" key="5">
    <source>
        <dbReference type="ARBA" id="ARBA00022679"/>
    </source>
</evidence>
<evidence type="ECO:0000259" key="20">
    <source>
        <dbReference type="PROSITE" id="PS50089"/>
    </source>
</evidence>
<evidence type="ECO:0000256" key="12">
    <source>
        <dbReference type="ARBA" id="ARBA00022989"/>
    </source>
</evidence>
<evidence type="ECO:0000256" key="8">
    <source>
        <dbReference type="ARBA" id="ARBA00022771"/>
    </source>
</evidence>
<dbReference type="Pfam" id="PF04757">
    <property type="entry name" value="Pex2_Pex12"/>
    <property type="match status" value="1"/>
</dbReference>
<reference evidence="21" key="1">
    <citation type="journal article" date="2023" name="G3 (Bethesda)">
        <title>A reference genome for the long-term kleptoplast-retaining sea slug Elysia crispata morphotype clarki.</title>
        <authorList>
            <person name="Eastman K.E."/>
            <person name="Pendleton A.L."/>
            <person name="Shaikh M.A."/>
            <person name="Suttiyut T."/>
            <person name="Ogas R."/>
            <person name="Tomko P."/>
            <person name="Gavelis G."/>
            <person name="Widhalm J.R."/>
            <person name="Wisecaver J.H."/>
        </authorList>
    </citation>
    <scope>NUCLEOTIDE SEQUENCE</scope>
    <source>
        <strain evidence="21">ECLA1</strain>
    </source>
</reference>
<keyword evidence="11" id="KW-0653">Protein transport</keyword>
<evidence type="ECO:0000256" key="9">
    <source>
        <dbReference type="ARBA" id="ARBA00022786"/>
    </source>
</evidence>
<dbReference type="EMBL" id="JAWDGP010003691">
    <property type="protein sequence ID" value="KAK3771724.1"/>
    <property type="molecule type" value="Genomic_DNA"/>
</dbReference>
<evidence type="ECO:0000256" key="16">
    <source>
        <dbReference type="ARBA" id="ARBA00034438"/>
    </source>
</evidence>
<comment type="similarity">
    <text evidence="3">Belongs to the pex2/pex10/pex12 family.</text>
</comment>
<comment type="pathway">
    <text evidence="2">Protein modification; protein ubiquitination.</text>
</comment>
<feature type="domain" description="RING-type" evidence="20">
    <location>
        <begin position="234"/>
        <end position="274"/>
    </location>
</feature>
<dbReference type="GO" id="GO:0008270">
    <property type="term" value="F:zinc ion binding"/>
    <property type="evidence" value="ECO:0007669"/>
    <property type="project" value="UniProtKB-KW"/>
</dbReference>
<dbReference type="InterPro" id="IPR025654">
    <property type="entry name" value="PEX2/10"/>
</dbReference>
<comment type="catalytic activity">
    <reaction evidence="16">
        <text>[E2 ubiquitin-conjugating enzyme]-S-ubiquitinyl-L-cysteine + [acceptor protein]-L-cysteine = [E2 ubiquitin-conjugating enzyme]-L-cysteine + [acceptor protein]-S-ubiquitinyl-L-cysteine.</text>
        <dbReference type="EC" id="2.3.2.36"/>
    </reaction>
</comment>
<keyword evidence="6" id="KW-0812">Transmembrane</keyword>
<dbReference type="InterPro" id="IPR001841">
    <property type="entry name" value="Znf_RING"/>
</dbReference>
<keyword evidence="14" id="KW-0576">Peroxisome</keyword>
<proteinExistence type="inferred from homology"/>
<evidence type="ECO:0000256" key="13">
    <source>
        <dbReference type="ARBA" id="ARBA00023136"/>
    </source>
</evidence>
<evidence type="ECO:0000256" key="3">
    <source>
        <dbReference type="ARBA" id="ARBA00008704"/>
    </source>
</evidence>
<comment type="subcellular location">
    <subcellularLocation>
        <location evidence="1">Peroxisome membrane</location>
        <topology evidence="1">Multi-pass membrane protein</topology>
    </subcellularLocation>
</comment>
<dbReference type="SMART" id="SM00184">
    <property type="entry name" value="RING"/>
    <property type="match status" value="1"/>
</dbReference>
<dbReference type="Pfam" id="PF00097">
    <property type="entry name" value="zf-C3HC4"/>
    <property type="match status" value="1"/>
</dbReference>
<keyword evidence="4" id="KW-0813">Transport</keyword>
<keyword evidence="5" id="KW-0808">Transferase</keyword>
<keyword evidence="22" id="KW-1185">Reference proteome</keyword>
<keyword evidence="10" id="KW-0862">Zinc</keyword>
<dbReference type="InterPro" id="IPR017907">
    <property type="entry name" value="Znf_RING_CS"/>
</dbReference>
<accession>A0AAE0ZLL1</accession>
<dbReference type="GO" id="GO:0005778">
    <property type="term" value="C:peroxisomal membrane"/>
    <property type="evidence" value="ECO:0007669"/>
    <property type="project" value="UniProtKB-SubCell"/>
</dbReference>
<dbReference type="InterPro" id="IPR045859">
    <property type="entry name" value="RING-HC_PEX2"/>
</dbReference>
<evidence type="ECO:0000256" key="4">
    <source>
        <dbReference type="ARBA" id="ARBA00022448"/>
    </source>
</evidence>
<dbReference type="CDD" id="cd16526">
    <property type="entry name" value="RING-HC_PEX2"/>
    <property type="match status" value="1"/>
</dbReference>
<evidence type="ECO:0000313" key="22">
    <source>
        <dbReference type="Proteomes" id="UP001283361"/>
    </source>
</evidence>
<dbReference type="PANTHER" id="PTHR48178:SF1">
    <property type="entry name" value="PEROXISOME BIOGENESIS FACTOR 2"/>
    <property type="match status" value="1"/>
</dbReference>
<keyword evidence="13" id="KW-0472">Membrane</keyword>
<dbReference type="SUPFAM" id="SSF57850">
    <property type="entry name" value="RING/U-box"/>
    <property type="match status" value="1"/>
</dbReference>
<gene>
    <name evidence="21" type="ORF">RRG08_035779</name>
</gene>
<keyword evidence="12" id="KW-1133">Transmembrane helix</keyword>
<dbReference type="Gene3D" id="3.30.40.10">
    <property type="entry name" value="Zinc/RING finger domain, C3HC4 (zinc finger)"/>
    <property type="match status" value="1"/>
</dbReference>
<dbReference type="AlphaFoldDB" id="A0AAE0ZLL1"/>